<dbReference type="AlphaFoldDB" id="A0AA39NEL6"/>
<dbReference type="EMBL" id="JAUEPS010000006">
    <property type="protein sequence ID" value="KAK0464199.1"/>
    <property type="molecule type" value="Genomic_DNA"/>
</dbReference>
<sequence length="179" mass="20595">MRPVVSYDDIASVPTSQPPPAKKRKANHNTNRNQRNRKRSRNEEESRELTHDEIWDDSALIDAWAAANEEYAAYHGGDDKSWKNESTELPPDEDNSKTDLEPPLEDSQPLNVLPSHDPSLSSVSQDEAFQRAMNSMYWAGYWTAVYHHQRRLAEEEEDEEGEGKEDKVEVEEDLVSTQR</sequence>
<dbReference type="Proteomes" id="UP001175211">
    <property type="component" value="Unassembled WGS sequence"/>
</dbReference>
<evidence type="ECO:0008006" key="4">
    <source>
        <dbReference type="Google" id="ProtNLM"/>
    </source>
</evidence>
<organism evidence="2 3">
    <name type="scientific">Armillaria tabescens</name>
    <name type="common">Ringless honey mushroom</name>
    <name type="synonym">Agaricus tabescens</name>
    <dbReference type="NCBI Taxonomy" id="1929756"/>
    <lineage>
        <taxon>Eukaryota</taxon>
        <taxon>Fungi</taxon>
        <taxon>Dikarya</taxon>
        <taxon>Basidiomycota</taxon>
        <taxon>Agaricomycotina</taxon>
        <taxon>Agaricomycetes</taxon>
        <taxon>Agaricomycetidae</taxon>
        <taxon>Agaricales</taxon>
        <taxon>Marasmiineae</taxon>
        <taxon>Physalacriaceae</taxon>
        <taxon>Desarmillaria</taxon>
    </lineage>
</organism>
<feature type="region of interest" description="Disordered" evidence="1">
    <location>
        <begin position="150"/>
        <end position="179"/>
    </location>
</feature>
<feature type="compositionally biased region" description="Basic and acidic residues" evidence="1">
    <location>
        <begin position="41"/>
        <end position="53"/>
    </location>
</feature>
<feature type="compositionally biased region" description="Basic and acidic residues" evidence="1">
    <location>
        <begin position="76"/>
        <end position="86"/>
    </location>
</feature>
<dbReference type="InterPro" id="IPR047313">
    <property type="entry name" value="SMN_C"/>
</dbReference>
<feature type="region of interest" description="Disordered" evidence="1">
    <location>
        <begin position="75"/>
        <end position="124"/>
    </location>
</feature>
<evidence type="ECO:0000313" key="3">
    <source>
        <dbReference type="Proteomes" id="UP001175211"/>
    </source>
</evidence>
<accession>A0AA39NEL6</accession>
<evidence type="ECO:0000256" key="1">
    <source>
        <dbReference type="SAM" id="MobiDB-lite"/>
    </source>
</evidence>
<proteinExistence type="predicted"/>
<feature type="region of interest" description="Disordered" evidence="1">
    <location>
        <begin position="1"/>
        <end position="53"/>
    </location>
</feature>
<name>A0AA39NEL6_ARMTA</name>
<gene>
    <name evidence="2" type="ORF">EV420DRAFT_1637763</name>
</gene>
<protein>
    <recommendedName>
        <fullName evidence="4">Survival motor neuron Tudor domain-containing protein</fullName>
    </recommendedName>
</protein>
<comment type="caution">
    <text evidence="2">The sequence shown here is derived from an EMBL/GenBank/DDBJ whole genome shotgun (WGS) entry which is preliminary data.</text>
</comment>
<feature type="compositionally biased region" description="Acidic residues" evidence="1">
    <location>
        <begin position="154"/>
        <end position="179"/>
    </location>
</feature>
<dbReference type="CDD" id="cd22852">
    <property type="entry name" value="SMN_C"/>
    <property type="match status" value="1"/>
</dbReference>
<dbReference type="GeneID" id="85360301"/>
<evidence type="ECO:0000313" key="2">
    <source>
        <dbReference type="EMBL" id="KAK0464199.1"/>
    </source>
</evidence>
<reference evidence="2" key="1">
    <citation type="submission" date="2023-06" db="EMBL/GenBank/DDBJ databases">
        <authorList>
            <consortium name="Lawrence Berkeley National Laboratory"/>
            <person name="Ahrendt S."/>
            <person name="Sahu N."/>
            <person name="Indic B."/>
            <person name="Wong-Bajracharya J."/>
            <person name="Merenyi Z."/>
            <person name="Ke H.-M."/>
            <person name="Monk M."/>
            <person name="Kocsube S."/>
            <person name="Drula E."/>
            <person name="Lipzen A."/>
            <person name="Balint B."/>
            <person name="Henrissat B."/>
            <person name="Andreopoulos B."/>
            <person name="Martin F.M."/>
            <person name="Harder C.B."/>
            <person name="Rigling D."/>
            <person name="Ford K.L."/>
            <person name="Foster G.D."/>
            <person name="Pangilinan J."/>
            <person name="Papanicolaou A."/>
            <person name="Barry K."/>
            <person name="LaButti K."/>
            <person name="Viragh M."/>
            <person name="Koriabine M."/>
            <person name="Yan M."/>
            <person name="Riley R."/>
            <person name="Champramary S."/>
            <person name="Plett K.L."/>
            <person name="Tsai I.J."/>
            <person name="Slot J."/>
            <person name="Sipos G."/>
            <person name="Plett J."/>
            <person name="Nagy L.G."/>
            <person name="Grigoriev I.V."/>
        </authorList>
    </citation>
    <scope>NUCLEOTIDE SEQUENCE</scope>
    <source>
        <strain evidence="2">CCBAS 213</strain>
    </source>
</reference>
<keyword evidence="3" id="KW-1185">Reference proteome</keyword>
<dbReference type="RefSeq" id="XP_060335320.1">
    <property type="nucleotide sequence ID" value="XM_060476753.1"/>
</dbReference>